<organism evidence="2 3">
    <name type="scientific">Kribbella antibiotica</name>
    <dbReference type="NCBI Taxonomy" id="190195"/>
    <lineage>
        <taxon>Bacteria</taxon>
        <taxon>Bacillati</taxon>
        <taxon>Actinomycetota</taxon>
        <taxon>Actinomycetes</taxon>
        <taxon>Propionibacteriales</taxon>
        <taxon>Kribbellaceae</taxon>
        <taxon>Kribbella</taxon>
    </lineage>
</organism>
<keyword evidence="3" id="KW-1185">Reference proteome</keyword>
<dbReference type="RefSeq" id="WP_132173442.1">
    <property type="nucleotide sequence ID" value="NZ_SMKX01000114.1"/>
</dbReference>
<dbReference type="EMBL" id="SMKX01000114">
    <property type="protein sequence ID" value="TDD51507.1"/>
    <property type="molecule type" value="Genomic_DNA"/>
</dbReference>
<evidence type="ECO:0008006" key="4">
    <source>
        <dbReference type="Google" id="ProtNLM"/>
    </source>
</evidence>
<evidence type="ECO:0000256" key="1">
    <source>
        <dbReference type="SAM" id="Phobius"/>
    </source>
</evidence>
<keyword evidence="1" id="KW-0812">Transmembrane</keyword>
<sequence length="191" mass="19843">MRRGVIALDRLVGTLIALSLLVVGGAAVAWQYGELPAAPDRITAGPVSDPTGAEWWPWATGAAGVIAICFGLWWLARHLPRRVGGRFALPGGDRSGKLVADAHSAVDAAAKALARTPGVRDGSGQVVADRGQLVAELTCTVEPTADLEAVHAAAARTAADLATVVALPKIHTRVRLRVARSDRTTAVARVI</sequence>
<keyword evidence="1" id="KW-1133">Transmembrane helix</keyword>
<dbReference type="Proteomes" id="UP000295124">
    <property type="component" value="Unassembled WGS sequence"/>
</dbReference>
<proteinExistence type="predicted"/>
<keyword evidence="1" id="KW-0472">Membrane</keyword>
<dbReference type="OrthoDB" id="3827523at2"/>
<gene>
    <name evidence="2" type="ORF">E1263_30030</name>
</gene>
<evidence type="ECO:0000313" key="2">
    <source>
        <dbReference type="EMBL" id="TDD51507.1"/>
    </source>
</evidence>
<name>A0A4V6PDZ5_9ACTN</name>
<dbReference type="AlphaFoldDB" id="A0A4V6PDZ5"/>
<reference evidence="2 3" key="1">
    <citation type="submission" date="2019-03" db="EMBL/GenBank/DDBJ databases">
        <title>Draft genome sequences of novel Actinobacteria.</title>
        <authorList>
            <person name="Sahin N."/>
            <person name="Ay H."/>
            <person name="Saygin H."/>
        </authorList>
    </citation>
    <scope>NUCLEOTIDE SEQUENCE [LARGE SCALE GENOMIC DNA]</scope>
    <source>
        <strain evidence="2 3">JCM 13523</strain>
    </source>
</reference>
<feature type="transmembrane region" description="Helical" evidence="1">
    <location>
        <begin position="55"/>
        <end position="76"/>
    </location>
</feature>
<comment type="caution">
    <text evidence="2">The sequence shown here is derived from an EMBL/GenBank/DDBJ whole genome shotgun (WGS) entry which is preliminary data.</text>
</comment>
<accession>A0A4V6PDZ5</accession>
<protein>
    <recommendedName>
        <fullName evidence="4">Alkaline shock response membrane anchor protein AmaP</fullName>
    </recommendedName>
</protein>
<feature type="transmembrane region" description="Helical" evidence="1">
    <location>
        <begin position="12"/>
        <end position="32"/>
    </location>
</feature>
<evidence type="ECO:0000313" key="3">
    <source>
        <dbReference type="Proteomes" id="UP000295124"/>
    </source>
</evidence>